<proteinExistence type="predicted"/>
<name>A0ABW5NZH7_9DEIO</name>
<dbReference type="RefSeq" id="WP_386842290.1">
    <property type="nucleotide sequence ID" value="NZ_JBHUMK010000007.1"/>
</dbReference>
<evidence type="ECO:0000313" key="2">
    <source>
        <dbReference type="Proteomes" id="UP001597475"/>
    </source>
</evidence>
<comment type="caution">
    <text evidence="1">The sequence shown here is derived from an EMBL/GenBank/DDBJ whole genome shotgun (WGS) entry which is preliminary data.</text>
</comment>
<dbReference type="EMBL" id="JBHUMK010000007">
    <property type="protein sequence ID" value="MFD2608071.1"/>
    <property type="molecule type" value="Genomic_DNA"/>
</dbReference>
<protein>
    <submittedName>
        <fullName evidence="1">Uncharacterized protein</fullName>
    </submittedName>
</protein>
<organism evidence="1 2">
    <name type="scientific">Deinococcus taklimakanensis</name>
    <dbReference type="NCBI Taxonomy" id="536443"/>
    <lineage>
        <taxon>Bacteria</taxon>
        <taxon>Thermotogati</taxon>
        <taxon>Deinococcota</taxon>
        <taxon>Deinococci</taxon>
        <taxon>Deinococcales</taxon>
        <taxon>Deinococcaceae</taxon>
        <taxon>Deinococcus</taxon>
    </lineage>
</organism>
<accession>A0ABW5NZH7</accession>
<evidence type="ECO:0000313" key="1">
    <source>
        <dbReference type="EMBL" id="MFD2608071.1"/>
    </source>
</evidence>
<keyword evidence="2" id="KW-1185">Reference proteome</keyword>
<dbReference type="Proteomes" id="UP001597475">
    <property type="component" value="Unassembled WGS sequence"/>
</dbReference>
<sequence>MYQLVADHYADPGKRLTPYRVLWATHGTRRDQSLGQEALRRLAANLDPILMPFSAFVASLTSSIFPVPKSDWKPVTAIFGKEHCDEEHIDYGDQFRRAAQSAVTLVSQAHLPLVFNNVGNSMYKQLLQRVGLVVIDEDPVQALIYSLVDTNSKSPITQSYLQERQAAGAASNIEIALLNVMVQAQSGDLDASCQKIPNGRTKQTLFNLSGEAFWNALRRELGTAIPDYTAFAKSLQAAVQAQERVLPKEFIETFQEDFKDSRNTSARFGITWLKGHDGTVHQMQFRGDVLLRLPATTPPIVILDAYANQELAQYERMFPNHTVKYLQEWPFTPLDIEYVPEQGGDSLEIDRENLTKNRQLDLRNYLMAETGALTRGHQAGTLILSSKAVVEYLKDDTKVPQAEWSWRDAYAQPELPSEAIQGMWWFSGRGVNEFDGRHVVAWHSPIRPKTYELHTLTALEPHSHEQRAALRQHAYQSELLQMCHRGRQTNYPEGSPERGRVVLFFDPGLLPKEWAQLRAFVPRARFLRGSNNPMHRHAVQQVATELYDLLGGLPHACLVGLGFYKPTPQDEAAWAIFKTKLRKRLKRLKLKTRHAPHLAAWAEDENALQHRLGQFAPADGSRPSKVLAHLEDADGGRLKGLHKFDVALPKTIGTKTSVYAKSQVEADQVLKRLLR</sequence>
<reference evidence="2" key="1">
    <citation type="journal article" date="2019" name="Int. J. Syst. Evol. Microbiol.">
        <title>The Global Catalogue of Microorganisms (GCM) 10K type strain sequencing project: providing services to taxonomists for standard genome sequencing and annotation.</title>
        <authorList>
            <consortium name="The Broad Institute Genomics Platform"/>
            <consortium name="The Broad Institute Genome Sequencing Center for Infectious Disease"/>
            <person name="Wu L."/>
            <person name="Ma J."/>
        </authorList>
    </citation>
    <scope>NUCLEOTIDE SEQUENCE [LARGE SCALE GENOMIC DNA]</scope>
    <source>
        <strain evidence="2">KCTC 33842</strain>
    </source>
</reference>
<gene>
    <name evidence="1" type="ORF">ACFSR9_01270</name>
</gene>